<dbReference type="Proteomes" id="UP000772618">
    <property type="component" value="Unassembled WGS sequence"/>
</dbReference>
<protein>
    <recommendedName>
        <fullName evidence="4">Tetratricopeptide repeat protein</fullName>
    </recommendedName>
</protein>
<keyword evidence="3" id="KW-1185">Reference proteome</keyword>
<feature type="chain" id="PRO_5045560115" description="Tetratricopeptide repeat protein" evidence="1">
    <location>
        <begin position="24"/>
        <end position="147"/>
    </location>
</feature>
<gene>
    <name evidence="2" type="ORF">KK060_18655</name>
</gene>
<proteinExistence type="predicted"/>
<reference evidence="2 3" key="1">
    <citation type="submission" date="2021-05" db="EMBL/GenBank/DDBJ databases">
        <title>A Polyphasic approach of four new species of the genus Ohtaekwangia: Ohtaekwangia histidinii sp. nov., Ohtaekwangia cretensis sp. nov., Ohtaekwangia indiensis sp. nov., Ohtaekwangia reichenbachii sp. nov. from diverse environment.</title>
        <authorList>
            <person name="Octaviana S."/>
        </authorList>
    </citation>
    <scope>NUCLEOTIDE SEQUENCE [LARGE SCALE GENOMIC DNA]</scope>
    <source>
        <strain evidence="2 3">PWU20</strain>
    </source>
</reference>
<keyword evidence="1" id="KW-0732">Signal</keyword>
<evidence type="ECO:0008006" key="4">
    <source>
        <dbReference type="Google" id="ProtNLM"/>
    </source>
</evidence>
<evidence type="ECO:0000313" key="3">
    <source>
        <dbReference type="Proteomes" id="UP000772618"/>
    </source>
</evidence>
<dbReference type="RefSeq" id="WP_254155270.1">
    <property type="nucleotide sequence ID" value="NZ_JAHESD010000052.1"/>
</dbReference>
<evidence type="ECO:0000313" key="2">
    <source>
        <dbReference type="EMBL" id="MBT1705319.1"/>
    </source>
</evidence>
<accession>A0ABS5VX56</accession>
<dbReference type="InterPro" id="IPR011990">
    <property type="entry name" value="TPR-like_helical_dom_sf"/>
</dbReference>
<organism evidence="2 3">
    <name type="scientific">Chryseosolibacter indicus</name>
    <dbReference type="NCBI Taxonomy" id="2782351"/>
    <lineage>
        <taxon>Bacteria</taxon>
        <taxon>Pseudomonadati</taxon>
        <taxon>Bacteroidota</taxon>
        <taxon>Cytophagia</taxon>
        <taxon>Cytophagales</taxon>
        <taxon>Chryseotaleaceae</taxon>
        <taxon>Chryseosolibacter</taxon>
    </lineage>
</organism>
<feature type="signal peptide" evidence="1">
    <location>
        <begin position="1"/>
        <end position="23"/>
    </location>
</feature>
<comment type="caution">
    <text evidence="2">The sequence shown here is derived from an EMBL/GenBank/DDBJ whole genome shotgun (WGS) entry which is preliminary data.</text>
</comment>
<dbReference type="Gene3D" id="1.25.40.10">
    <property type="entry name" value="Tetratricopeptide repeat domain"/>
    <property type="match status" value="1"/>
</dbReference>
<name>A0ABS5VX56_9BACT</name>
<dbReference type="EMBL" id="JAHESD010000052">
    <property type="protein sequence ID" value="MBT1705319.1"/>
    <property type="molecule type" value="Genomic_DNA"/>
</dbReference>
<evidence type="ECO:0000256" key="1">
    <source>
        <dbReference type="SAM" id="SignalP"/>
    </source>
</evidence>
<sequence length="147" mass="16736">MKLKTCVFLIAALSLFIHTQAQKIDSLKALLPNTTGTVRADVLIELARENINIDYKVSNRYALEAMSIAKHLNDSVRIVLSGRLLATTMRKLDMLDSSINLYRRIIPIARKKKLSNELKRSANSLGISYLMKARYDSALKYFFESRI</sequence>